<sequence length="661" mass="74077">MHGQSWPIHDAVHGVIDFDDPTLFARRDLLQLLLESPQLQRLRRLQQLPFGDHAFLSSTHNRFSHAVGTAHVALRLMQRLHRMGFFTPVTMAGLREAVPSLADGDDATLIRRLAEHVVFAGLLQDIGELPHKPSVGLFLYPHATIATRVAADLEVSTHGMSDKELFTLNGIIDVFQVHEPLRTGLDIGVLAYLIAGQPTPDIHVTDALLAVRQIVDGVVDADRLDYVHRDSHHSIDSGLSSAAHVIESLITYDRDGPIFNSTGPVANFLMLRAVLRSQVYSAPAVRFRVTLLAVVMSELLRRQPDWMTKYFDARYGTLSGEAFSRLDDTSLFAGLRQLRADREAEVLDRHVARAADELLGGGTPYEYHWLDRPTSAESPAQLVLRPDIFVDAYWDYETHRLYRPASVRVSGAPYAAPLETVPLERTAGHVSEFLQMMWDSPPVQNNVLFFVPPQRTAWFRATVARGAAERRGLYQAAITRDAEVRLSVVDDTRAEETHSGPSIFVSFCWEDIDSMRAMLRLLYERRRRYYAFVEDYHGLGGNTKKNGSRYAAQADAALILLSPAYAERATDPKGNIYPELIALGRKVPPERIVPVSLDAKADYREELDRFPWALIGHEEVPFLGAPIRNATTSQIARALDSALQVIDRSWKDSTDATRSMR</sequence>
<reference evidence="1 2" key="1">
    <citation type="submission" date="2019-02" db="EMBL/GenBank/DDBJ databases">
        <title>Sequencing the genomes of 1000 actinobacteria strains.</title>
        <authorList>
            <person name="Klenk H.-P."/>
        </authorList>
    </citation>
    <scope>NUCLEOTIDE SEQUENCE [LARGE SCALE GENOMIC DNA]</scope>
    <source>
        <strain evidence="1 2">DSM 45888</strain>
    </source>
</reference>
<dbReference type="Proteomes" id="UP000293781">
    <property type="component" value="Unassembled WGS sequence"/>
</dbReference>
<dbReference type="PANTHER" id="PTHR11373:SF4">
    <property type="entry name" value="DEOXYNUCLEOSIDE TRIPHOSPHATE TRIPHOSPHOHYDROLASE SAMHD1"/>
    <property type="match status" value="1"/>
</dbReference>
<accession>A0A4Q7UF22</accession>
<dbReference type="GO" id="GO:0008832">
    <property type="term" value="F:dGTPase activity"/>
    <property type="evidence" value="ECO:0007669"/>
    <property type="project" value="TreeGrafter"/>
</dbReference>
<dbReference type="InterPro" id="IPR050135">
    <property type="entry name" value="dGTPase-like"/>
</dbReference>
<evidence type="ECO:0000313" key="1">
    <source>
        <dbReference type="EMBL" id="RZT78069.1"/>
    </source>
</evidence>
<dbReference type="AlphaFoldDB" id="A0A4Q7UF22"/>
<keyword evidence="2" id="KW-1185">Reference proteome</keyword>
<proteinExistence type="predicted"/>
<dbReference type="SUPFAM" id="SSF109604">
    <property type="entry name" value="HD-domain/PDEase-like"/>
    <property type="match status" value="1"/>
</dbReference>
<name>A0A4Q7UF22_9ACTN</name>
<gene>
    <name evidence="1" type="ORF">EV382_1250</name>
</gene>
<evidence type="ECO:0008006" key="3">
    <source>
        <dbReference type="Google" id="ProtNLM"/>
    </source>
</evidence>
<dbReference type="PANTHER" id="PTHR11373">
    <property type="entry name" value="DEOXYNUCLEOSIDE TRIPHOSPHATE TRIPHOSPHOHYDROLASE"/>
    <property type="match status" value="1"/>
</dbReference>
<comment type="caution">
    <text evidence="1">The sequence shown here is derived from an EMBL/GenBank/DDBJ whole genome shotgun (WGS) entry which is preliminary data.</text>
</comment>
<dbReference type="EMBL" id="SHKK01000001">
    <property type="protein sequence ID" value="RZT78069.1"/>
    <property type="molecule type" value="Genomic_DNA"/>
</dbReference>
<organism evidence="1 2">
    <name type="scientific">Micromonospora violae</name>
    <dbReference type="NCBI Taxonomy" id="1278207"/>
    <lineage>
        <taxon>Bacteria</taxon>
        <taxon>Bacillati</taxon>
        <taxon>Actinomycetota</taxon>
        <taxon>Actinomycetes</taxon>
        <taxon>Micromonosporales</taxon>
        <taxon>Micromonosporaceae</taxon>
        <taxon>Micromonospora</taxon>
    </lineage>
</organism>
<evidence type="ECO:0000313" key="2">
    <source>
        <dbReference type="Proteomes" id="UP000293781"/>
    </source>
</evidence>
<dbReference type="Gene3D" id="1.10.3210.10">
    <property type="entry name" value="Hypothetical protein af1432"/>
    <property type="match status" value="1"/>
</dbReference>
<dbReference type="GO" id="GO:0006203">
    <property type="term" value="P:dGTP catabolic process"/>
    <property type="evidence" value="ECO:0007669"/>
    <property type="project" value="TreeGrafter"/>
</dbReference>
<protein>
    <recommendedName>
        <fullName evidence="3">TIR domain-containing protein</fullName>
    </recommendedName>
</protein>